<dbReference type="InterPro" id="IPR029759">
    <property type="entry name" value="GPX_AS"/>
</dbReference>
<dbReference type="SUPFAM" id="SSF52833">
    <property type="entry name" value="Thioredoxin-like"/>
    <property type="match status" value="1"/>
</dbReference>
<evidence type="ECO:0000256" key="4">
    <source>
        <dbReference type="RuleBase" id="RU000499"/>
    </source>
</evidence>
<dbReference type="EMBL" id="JAAOXG010000003">
    <property type="protein sequence ID" value="NNJ28766.1"/>
    <property type="molecule type" value="Genomic_DNA"/>
</dbReference>
<protein>
    <recommendedName>
        <fullName evidence="4">Glutathione peroxidase</fullName>
    </recommendedName>
</protein>
<dbReference type="PROSITE" id="PS00763">
    <property type="entry name" value="GLUTATHIONE_PEROXID_2"/>
    <property type="match status" value="1"/>
</dbReference>
<keyword evidence="3 4" id="KW-0560">Oxidoreductase</keyword>
<dbReference type="PRINTS" id="PR01011">
    <property type="entry name" value="GLUTPROXDASE"/>
</dbReference>
<keyword evidence="6" id="KW-1185">Reference proteome</keyword>
<evidence type="ECO:0000313" key="5">
    <source>
        <dbReference type="EMBL" id="NNJ28766.1"/>
    </source>
</evidence>
<organism evidence="5 6">
    <name type="scientific">Lacrimispora defluvii</name>
    <dbReference type="NCBI Taxonomy" id="2719233"/>
    <lineage>
        <taxon>Bacteria</taxon>
        <taxon>Bacillati</taxon>
        <taxon>Bacillota</taxon>
        <taxon>Clostridia</taxon>
        <taxon>Lachnospirales</taxon>
        <taxon>Lachnospiraceae</taxon>
        <taxon>Lacrimispora</taxon>
    </lineage>
</organism>
<dbReference type="RefSeq" id="WP_170820112.1">
    <property type="nucleotide sequence ID" value="NZ_JAAOXG010000003.1"/>
</dbReference>
<dbReference type="PANTHER" id="PTHR11592:SF78">
    <property type="entry name" value="GLUTATHIONE PEROXIDASE"/>
    <property type="match status" value="1"/>
</dbReference>
<dbReference type="PROSITE" id="PS51355">
    <property type="entry name" value="GLUTATHIONE_PEROXID_3"/>
    <property type="match status" value="1"/>
</dbReference>
<accession>A0ABX1VKQ0</accession>
<comment type="caution">
    <text evidence="5">The sequence shown here is derived from an EMBL/GenBank/DDBJ whole genome shotgun (WGS) entry which is preliminary data.</text>
</comment>
<evidence type="ECO:0000256" key="1">
    <source>
        <dbReference type="ARBA" id="ARBA00006926"/>
    </source>
</evidence>
<keyword evidence="2 4" id="KW-0575">Peroxidase</keyword>
<gene>
    <name evidence="5" type="ORF">G9470_02985</name>
</gene>
<evidence type="ECO:0000313" key="6">
    <source>
        <dbReference type="Proteomes" id="UP000539052"/>
    </source>
</evidence>
<dbReference type="GO" id="GO:0004601">
    <property type="term" value="F:peroxidase activity"/>
    <property type="evidence" value="ECO:0007669"/>
    <property type="project" value="UniProtKB-KW"/>
</dbReference>
<dbReference type="InterPro" id="IPR000889">
    <property type="entry name" value="Glutathione_peroxidase"/>
</dbReference>
<dbReference type="InterPro" id="IPR029760">
    <property type="entry name" value="GPX_CS"/>
</dbReference>
<name>A0ABX1VKQ0_9FIRM</name>
<dbReference type="PIRSF" id="PIRSF000303">
    <property type="entry name" value="Glutathion_perox"/>
    <property type="match status" value="1"/>
</dbReference>
<dbReference type="Proteomes" id="UP000539052">
    <property type="component" value="Unassembled WGS sequence"/>
</dbReference>
<reference evidence="5 6" key="1">
    <citation type="submission" date="2020-03" db="EMBL/GenBank/DDBJ databases">
        <title>Genome Sequence of industrial isolate, B5A.</title>
        <authorList>
            <person name="Sharma S."/>
            <person name="Patil P.B."/>
            <person name="Korpole S."/>
        </authorList>
    </citation>
    <scope>NUCLEOTIDE SEQUENCE [LARGE SCALE GENOMIC DNA]</scope>
    <source>
        <strain evidence="5 6">PI-S10-B5A</strain>
    </source>
</reference>
<dbReference type="PROSITE" id="PS00460">
    <property type="entry name" value="GLUTATHIONE_PEROXID_1"/>
    <property type="match status" value="1"/>
</dbReference>
<sequence length="157" mass="17828">MNLYDITVTDRKGNPVTLSQYKGKTLLIVNTATGCGFTPQYEGLEALYRKYRNQGFEILDFPCNQFGHQAPGTEEEIHQFCTMNYEVSFPQFAKIEVNGPSESPLYSYLKSQQPGILGSNIKWNFTKFLVDKNGSVTKRYAPTDKPEKLEKDILALL</sequence>
<dbReference type="CDD" id="cd00340">
    <property type="entry name" value="GSH_Peroxidase"/>
    <property type="match status" value="1"/>
</dbReference>
<evidence type="ECO:0000256" key="2">
    <source>
        <dbReference type="ARBA" id="ARBA00022559"/>
    </source>
</evidence>
<comment type="similarity">
    <text evidence="1 4">Belongs to the glutathione peroxidase family.</text>
</comment>
<evidence type="ECO:0000256" key="3">
    <source>
        <dbReference type="ARBA" id="ARBA00023002"/>
    </source>
</evidence>
<dbReference type="Gene3D" id="3.40.30.10">
    <property type="entry name" value="Glutaredoxin"/>
    <property type="match status" value="1"/>
</dbReference>
<proteinExistence type="inferred from homology"/>
<dbReference type="PANTHER" id="PTHR11592">
    <property type="entry name" value="GLUTATHIONE PEROXIDASE"/>
    <property type="match status" value="1"/>
</dbReference>
<dbReference type="InterPro" id="IPR036249">
    <property type="entry name" value="Thioredoxin-like_sf"/>
</dbReference>
<dbReference type="Pfam" id="PF00255">
    <property type="entry name" value="GSHPx"/>
    <property type="match status" value="1"/>
</dbReference>